<name>A0ABD1T052_9LAMI</name>
<proteinExistence type="predicted"/>
<dbReference type="EMBL" id="JBFOLK010000006">
    <property type="protein sequence ID" value="KAL2506053.1"/>
    <property type="molecule type" value="Genomic_DNA"/>
</dbReference>
<evidence type="ECO:0008006" key="3">
    <source>
        <dbReference type="Google" id="ProtNLM"/>
    </source>
</evidence>
<gene>
    <name evidence="1" type="ORF">Adt_21674</name>
</gene>
<protein>
    <recommendedName>
        <fullName evidence="3">Retrotransposon gag domain-containing protein</fullName>
    </recommendedName>
</protein>
<sequence length="111" mass="13061">MMGWEIAKAMSKKSSKQQSMVLEEDPFVPEVMVVHLTRNFEQPKMEKYDRSSNLVDHLRAFVDLMRLRITPYAIMCKAFLPTLRQEARDWVVTFSPKSIHTFDDFSKQFAT</sequence>
<comment type="caution">
    <text evidence="1">The sequence shown here is derived from an EMBL/GenBank/DDBJ whole genome shotgun (WGS) entry which is preliminary data.</text>
</comment>
<dbReference type="Proteomes" id="UP001604336">
    <property type="component" value="Unassembled WGS sequence"/>
</dbReference>
<organism evidence="1 2">
    <name type="scientific">Abeliophyllum distichum</name>
    <dbReference type="NCBI Taxonomy" id="126358"/>
    <lineage>
        <taxon>Eukaryota</taxon>
        <taxon>Viridiplantae</taxon>
        <taxon>Streptophyta</taxon>
        <taxon>Embryophyta</taxon>
        <taxon>Tracheophyta</taxon>
        <taxon>Spermatophyta</taxon>
        <taxon>Magnoliopsida</taxon>
        <taxon>eudicotyledons</taxon>
        <taxon>Gunneridae</taxon>
        <taxon>Pentapetalae</taxon>
        <taxon>asterids</taxon>
        <taxon>lamiids</taxon>
        <taxon>Lamiales</taxon>
        <taxon>Oleaceae</taxon>
        <taxon>Forsythieae</taxon>
        <taxon>Abeliophyllum</taxon>
    </lineage>
</organism>
<evidence type="ECO:0000313" key="2">
    <source>
        <dbReference type="Proteomes" id="UP001604336"/>
    </source>
</evidence>
<accession>A0ABD1T052</accession>
<keyword evidence="2" id="KW-1185">Reference proteome</keyword>
<dbReference type="AlphaFoldDB" id="A0ABD1T052"/>
<evidence type="ECO:0000313" key="1">
    <source>
        <dbReference type="EMBL" id="KAL2506053.1"/>
    </source>
</evidence>
<reference evidence="2" key="1">
    <citation type="submission" date="2024-07" db="EMBL/GenBank/DDBJ databases">
        <title>Two chromosome-level genome assemblies of Korean endemic species Abeliophyllum distichum and Forsythia ovata (Oleaceae).</title>
        <authorList>
            <person name="Jang H."/>
        </authorList>
    </citation>
    <scope>NUCLEOTIDE SEQUENCE [LARGE SCALE GENOMIC DNA]</scope>
</reference>